<feature type="domain" description="Reverse transcriptase Ty1/copia-type" evidence="1">
    <location>
        <begin position="10"/>
        <end position="97"/>
    </location>
</feature>
<evidence type="ECO:0000259" key="1">
    <source>
        <dbReference type="Pfam" id="PF07727"/>
    </source>
</evidence>
<dbReference type="Proteomes" id="UP001162060">
    <property type="component" value="Unassembled WGS sequence"/>
</dbReference>
<evidence type="ECO:0000313" key="3">
    <source>
        <dbReference type="EMBL" id="CAK7926644.1"/>
    </source>
</evidence>
<accession>A0AAV1T4L7</accession>
<reference evidence="2" key="1">
    <citation type="submission" date="2024-01" db="EMBL/GenBank/DDBJ databases">
        <authorList>
            <person name="Webb A."/>
        </authorList>
    </citation>
    <scope>NUCLEOTIDE SEQUENCE</scope>
    <source>
        <strain evidence="2">Pm1</strain>
    </source>
</reference>
<protein>
    <recommendedName>
        <fullName evidence="1">Reverse transcriptase Ty1/copia-type domain-containing protein</fullName>
    </recommendedName>
</protein>
<dbReference type="EMBL" id="CAKLBY020000014">
    <property type="protein sequence ID" value="CAK7896838.1"/>
    <property type="molecule type" value="Genomic_DNA"/>
</dbReference>
<dbReference type="EMBL" id="CAKLBY020000101">
    <property type="protein sequence ID" value="CAK7926644.1"/>
    <property type="molecule type" value="Genomic_DNA"/>
</dbReference>
<gene>
    <name evidence="3" type="ORF">PM001_LOCUS11794</name>
    <name evidence="2" type="ORF">PM001_LOCUS1319</name>
</gene>
<evidence type="ECO:0000313" key="2">
    <source>
        <dbReference type="EMBL" id="CAK7896838.1"/>
    </source>
</evidence>
<evidence type="ECO:0000313" key="4">
    <source>
        <dbReference type="Proteomes" id="UP001162060"/>
    </source>
</evidence>
<comment type="caution">
    <text evidence="2">The sequence shown here is derived from an EMBL/GenBank/DDBJ whole genome shotgun (WGS) entry which is preliminary data.</text>
</comment>
<dbReference type="PANTHER" id="PTHR11439:SF440">
    <property type="entry name" value="INTEGRASE CATALYTIC DOMAIN-CONTAINING PROTEIN"/>
    <property type="match status" value="1"/>
</dbReference>
<name>A0AAV1T4L7_9STRA</name>
<dbReference type="PANTHER" id="PTHR11439">
    <property type="entry name" value="GAG-POL-RELATED RETROTRANSPOSON"/>
    <property type="match status" value="1"/>
</dbReference>
<sequence>MRDGHVPVLKYKDKTCTVVGVYADDLLVTGTEKSAVNAFSAEVSLLSIKDLVVVNKFLGLRIQLDGSNGSVLDQEVTIDLLLKEFGMESANGVRTPTGDERNEDNEDDLDYLPTRSAKCDSSVKTFQSLVGSLLWIERCKRPDICFAVHKATRQTHKPTSKDWKTSKRILRYLKISKGLKFHLNGVGSTTEDIRIECWSDADFAADKADSKSGSGCVLTMDSAVFLW</sequence>
<dbReference type="InterPro" id="IPR013103">
    <property type="entry name" value="RVT_2"/>
</dbReference>
<dbReference type="AlphaFoldDB" id="A0AAV1T4L7"/>
<dbReference type="Pfam" id="PF07727">
    <property type="entry name" value="RVT_2"/>
    <property type="match status" value="1"/>
</dbReference>
<proteinExistence type="predicted"/>
<organism evidence="2 4">
    <name type="scientific">Peronospora matthiolae</name>
    <dbReference type="NCBI Taxonomy" id="2874970"/>
    <lineage>
        <taxon>Eukaryota</taxon>
        <taxon>Sar</taxon>
        <taxon>Stramenopiles</taxon>
        <taxon>Oomycota</taxon>
        <taxon>Peronosporomycetes</taxon>
        <taxon>Peronosporales</taxon>
        <taxon>Peronosporaceae</taxon>
        <taxon>Peronospora</taxon>
    </lineage>
</organism>